<dbReference type="AlphaFoldDB" id="A0A6T7UYM8"/>
<keyword evidence="6" id="KW-0496">Mitochondrion</keyword>
<accession>A0A6T7UYM8</accession>
<evidence type="ECO:0000313" key="10">
    <source>
        <dbReference type="EMBL" id="CAD8654900.1"/>
    </source>
</evidence>
<feature type="transmembrane region" description="Helical" evidence="8">
    <location>
        <begin position="40"/>
        <end position="61"/>
    </location>
</feature>
<dbReference type="PANTHER" id="PTHR14110:SF0">
    <property type="entry name" value="MITOCHONDRIAL IMPORT INNER MEMBRANE TRANSLOCASE SUBUNIT TIM22"/>
    <property type="match status" value="1"/>
</dbReference>
<protein>
    <recommendedName>
        <fullName evidence="11">Mitochondrial import inner membrane translocase subunit TIM22</fullName>
    </recommendedName>
</protein>
<dbReference type="GO" id="GO:0030943">
    <property type="term" value="F:mitochondrion targeting sequence binding"/>
    <property type="evidence" value="ECO:0007669"/>
    <property type="project" value="TreeGrafter"/>
</dbReference>
<gene>
    <name evidence="9" type="ORF">POBO1169_LOCUS3678</name>
    <name evidence="10" type="ORF">POBO1169_LOCUS3679</name>
</gene>
<keyword evidence="7 8" id="KW-0472">Membrane</keyword>
<evidence type="ECO:0000256" key="3">
    <source>
        <dbReference type="ARBA" id="ARBA00022692"/>
    </source>
</evidence>
<comment type="similarity">
    <text evidence="2">Belongs to the Tim17/Tim22/Tim23 family.</text>
</comment>
<dbReference type="EMBL" id="HBFA01007062">
    <property type="protein sequence ID" value="CAD8654899.1"/>
    <property type="molecule type" value="Transcribed_RNA"/>
</dbReference>
<dbReference type="GO" id="GO:0045039">
    <property type="term" value="P:protein insertion into mitochondrial inner membrane"/>
    <property type="evidence" value="ECO:0007669"/>
    <property type="project" value="InterPro"/>
</dbReference>
<dbReference type="PANTHER" id="PTHR14110">
    <property type="entry name" value="MITOCHONDRIAL IMPORT INNER MEMBRANE TRANSLOCASE SUBUNIT TIM22"/>
    <property type="match status" value="1"/>
</dbReference>
<evidence type="ECO:0000256" key="8">
    <source>
        <dbReference type="SAM" id="Phobius"/>
    </source>
</evidence>
<evidence type="ECO:0008006" key="11">
    <source>
        <dbReference type="Google" id="ProtNLM"/>
    </source>
</evidence>
<evidence type="ECO:0000256" key="5">
    <source>
        <dbReference type="ARBA" id="ARBA00022989"/>
    </source>
</evidence>
<reference evidence="9" key="1">
    <citation type="submission" date="2021-01" db="EMBL/GenBank/DDBJ databases">
        <authorList>
            <person name="Corre E."/>
            <person name="Pelletier E."/>
            <person name="Niang G."/>
            <person name="Scheremetjew M."/>
            <person name="Finn R."/>
            <person name="Kale V."/>
            <person name="Holt S."/>
            <person name="Cochrane G."/>
            <person name="Meng A."/>
            <person name="Brown T."/>
            <person name="Cohen L."/>
        </authorList>
    </citation>
    <scope>NUCLEOTIDE SEQUENCE</scope>
    <source>
        <strain evidence="9">CCMP722</strain>
    </source>
</reference>
<evidence type="ECO:0000256" key="1">
    <source>
        <dbReference type="ARBA" id="ARBA00004448"/>
    </source>
</evidence>
<evidence type="ECO:0000256" key="4">
    <source>
        <dbReference type="ARBA" id="ARBA00022792"/>
    </source>
</evidence>
<dbReference type="GO" id="GO:0008320">
    <property type="term" value="F:protein transmembrane transporter activity"/>
    <property type="evidence" value="ECO:0007669"/>
    <property type="project" value="TreeGrafter"/>
</dbReference>
<sequence length="167" mass="17501">MASEGGKKPDIVPTDKKYEQIVMPTPDQIVGNDFFNDSCIARFFIAGIGGAVLGAGMGVLFGSMGDMNLPDPDAPKLPISQHVKNYAKNALHAGKTWGKGMMAFGAVYSASECAFEKARAKHDIYNAGYAGCFTGAALAYKSGPQAMAMGCGSIAAFSMAIDKFMGH</sequence>
<keyword evidence="3 8" id="KW-0812">Transmembrane</keyword>
<evidence type="ECO:0000256" key="6">
    <source>
        <dbReference type="ARBA" id="ARBA00023128"/>
    </source>
</evidence>
<comment type="subcellular location">
    <subcellularLocation>
        <location evidence="1">Mitochondrion inner membrane</location>
        <topology evidence="1">Multi-pass membrane protein</topology>
    </subcellularLocation>
</comment>
<dbReference type="Pfam" id="PF02466">
    <property type="entry name" value="Tim17"/>
    <property type="match status" value="1"/>
</dbReference>
<proteinExistence type="inferred from homology"/>
<keyword evidence="5 8" id="KW-1133">Transmembrane helix</keyword>
<dbReference type="EMBL" id="HBFA01007063">
    <property type="protein sequence ID" value="CAD8654900.1"/>
    <property type="molecule type" value="Transcribed_RNA"/>
</dbReference>
<name>A0A6T7UYM8_9CHLO</name>
<evidence type="ECO:0000313" key="9">
    <source>
        <dbReference type="EMBL" id="CAD8654899.1"/>
    </source>
</evidence>
<evidence type="ECO:0000256" key="2">
    <source>
        <dbReference type="ARBA" id="ARBA00008444"/>
    </source>
</evidence>
<dbReference type="GO" id="GO:0042721">
    <property type="term" value="C:TIM22 mitochondrial import inner membrane insertion complex"/>
    <property type="evidence" value="ECO:0007669"/>
    <property type="project" value="InterPro"/>
</dbReference>
<evidence type="ECO:0000256" key="7">
    <source>
        <dbReference type="ARBA" id="ARBA00023136"/>
    </source>
</evidence>
<keyword evidence="4" id="KW-0999">Mitochondrion inner membrane</keyword>
<dbReference type="InterPro" id="IPR039175">
    <property type="entry name" value="TIM22"/>
</dbReference>
<organism evidence="9">
    <name type="scientific">Pyramimonas obovata</name>
    <dbReference type="NCBI Taxonomy" id="1411642"/>
    <lineage>
        <taxon>Eukaryota</taxon>
        <taxon>Viridiplantae</taxon>
        <taxon>Chlorophyta</taxon>
        <taxon>Pyramimonadophyceae</taxon>
        <taxon>Pyramimonadales</taxon>
        <taxon>Pyramimonadaceae</taxon>
        <taxon>Pyramimonas</taxon>
        <taxon>Pyramimonas incertae sedis</taxon>
    </lineage>
</organism>